<dbReference type="GO" id="GO:0035493">
    <property type="term" value="P:SNARE complex assembly"/>
    <property type="evidence" value="ECO:0007669"/>
    <property type="project" value="TreeGrafter"/>
</dbReference>
<evidence type="ECO:0000256" key="1">
    <source>
        <dbReference type="ARBA" id="ARBA00023054"/>
    </source>
</evidence>
<dbReference type="EMBL" id="REGN01003866">
    <property type="protein sequence ID" value="RNA20365.1"/>
    <property type="molecule type" value="Genomic_DNA"/>
</dbReference>
<protein>
    <submittedName>
        <fullName evidence="3">UV radiation resistance-associated protein</fullName>
    </submittedName>
</protein>
<evidence type="ECO:0000313" key="3">
    <source>
        <dbReference type="EMBL" id="RNA20365.1"/>
    </source>
</evidence>
<dbReference type="AlphaFoldDB" id="A0A3M7RAU5"/>
<accession>A0A3M7RAU5</accession>
<comment type="caution">
    <text evidence="3">The sequence shown here is derived from an EMBL/GenBank/DDBJ whole genome shotgun (WGS) entry which is preliminary data.</text>
</comment>
<sequence>MSQNALNPVQFRQKRLRHVSMLKLKNLQIKANNFFVWFTVHLDAKSGAIYFGDKIENDRNPIWKLKNLNKFPQKNFILRIWYSDRSIANSNSRLKLLLQADIDLDHFIYLGDVNLNYSSNKFSNFIIFEIFDNLVFCEPIDEKLPLKNQNTYKSYSNPRLESLYRFTKLKMELEQKSFKIELYKMNLESIKQSILELKESDRILNESILIYKKSIENIQLKYQEQKEFIKNYRKKSDNIVRDQIQVEKGVKIRQQELVSDLSEIFCIKKNKDNLNCILSVCLDLSKKYEETKDNEMNVALGFFVQALEMLSFILSVPLRYPVVFRSSKSVIVEFVENSNIREYALYRTTNGFESNFIYALKLLETNVIQLRFLLDPKHDFKKIEDILTHLKWMFDYLIFFAIFNCTAKRLK</sequence>
<reference evidence="3 4" key="1">
    <citation type="journal article" date="2018" name="Sci. Rep.">
        <title>Genomic signatures of local adaptation to the degree of environmental predictability in rotifers.</title>
        <authorList>
            <person name="Franch-Gras L."/>
            <person name="Hahn C."/>
            <person name="Garcia-Roger E.M."/>
            <person name="Carmona M.J."/>
            <person name="Serra M."/>
            <person name="Gomez A."/>
        </authorList>
    </citation>
    <scope>NUCLEOTIDE SEQUENCE [LARGE SCALE GENOMIC DNA]</scope>
    <source>
        <strain evidence="3">HYR1</strain>
    </source>
</reference>
<dbReference type="GO" id="GO:0005768">
    <property type="term" value="C:endosome"/>
    <property type="evidence" value="ECO:0007669"/>
    <property type="project" value="TreeGrafter"/>
</dbReference>
<dbReference type="PANTHER" id="PTHR15157">
    <property type="entry name" value="UV RADIATION RESISTANCE-ASSOCIATED GENE PROTEIN"/>
    <property type="match status" value="1"/>
</dbReference>
<gene>
    <name evidence="3" type="ORF">BpHYR1_022859</name>
</gene>
<keyword evidence="4" id="KW-1185">Reference proteome</keyword>
<dbReference type="Proteomes" id="UP000276133">
    <property type="component" value="Unassembled WGS sequence"/>
</dbReference>
<dbReference type="GO" id="GO:0000149">
    <property type="term" value="F:SNARE binding"/>
    <property type="evidence" value="ECO:0007669"/>
    <property type="project" value="TreeGrafter"/>
</dbReference>
<evidence type="ECO:0000313" key="4">
    <source>
        <dbReference type="Proteomes" id="UP000276133"/>
    </source>
</evidence>
<dbReference type="STRING" id="10195.A0A3M7RAU5"/>
<feature type="coiled-coil region" evidence="2">
    <location>
        <begin position="180"/>
        <end position="235"/>
    </location>
</feature>
<keyword evidence="1 2" id="KW-0175">Coiled coil</keyword>
<name>A0A3M7RAU5_BRAPC</name>
<dbReference type="OrthoDB" id="72772at2759"/>
<organism evidence="3 4">
    <name type="scientific">Brachionus plicatilis</name>
    <name type="common">Marine rotifer</name>
    <name type="synonym">Brachionus muelleri</name>
    <dbReference type="NCBI Taxonomy" id="10195"/>
    <lineage>
        <taxon>Eukaryota</taxon>
        <taxon>Metazoa</taxon>
        <taxon>Spiralia</taxon>
        <taxon>Gnathifera</taxon>
        <taxon>Rotifera</taxon>
        <taxon>Eurotatoria</taxon>
        <taxon>Monogononta</taxon>
        <taxon>Pseudotrocha</taxon>
        <taxon>Ploima</taxon>
        <taxon>Brachionidae</taxon>
        <taxon>Brachionus</taxon>
    </lineage>
</organism>
<evidence type="ECO:0000256" key="2">
    <source>
        <dbReference type="SAM" id="Coils"/>
    </source>
</evidence>
<dbReference type="PANTHER" id="PTHR15157:SF5">
    <property type="entry name" value="UV RADIATION RESISTANCE-ASSOCIATED GENE PROTEIN"/>
    <property type="match status" value="1"/>
</dbReference>
<proteinExistence type="predicted"/>
<dbReference type="GO" id="GO:0000323">
    <property type="term" value="C:lytic vacuole"/>
    <property type="evidence" value="ECO:0007669"/>
    <property type="project" value="TreeGrafter"/>
</dbReference>